<feature type="transmembrane region" description="Helical" evidence="1">
    <location>
        <begin position="21"/>
        <end position="38"/>
    </location>
</feature>
<keyword evidence="1" id="KW-0812">Transmembrane</keyword>
<proteinExistence type="predicted"/>
<accession>A0A415L817</accession>
<name>A0A415L817_9FIRM</name>
<gene>
    <name evidence="2" type="ORF">DW018_08675</name>
</gene>
<reference evidence="2 3" key="1">
    <citation type="submission" date="2018-08" db="EMBL/GenBank/DDBJ databases">
        <title>A genome reference for cultivated species of the human gut microbiota.</title>
        <authorList>
            <person name="Zou Y."/>
            <person name="Xue W."/>
            <person name="Luo G."/>
        </authorList>
    </citation>
    <scope>NUCLEOTIDE SEQUENCE [LARGE SCALE GENOMIC DNA]</scope>
    <source>
        <strain evidence="2 3">AF37-4</strain>
    </source>
</reference>
<dbReference type="AlphaFoldDB" id="A0A415L817"/>
<keyword evidence="1" id="KW-1133">Transmembrane helix</keyword>
<organism evidence="2 3">
    <name type="scientific">Eubacterium ventriosum</name>
    <dbReference type="NCBI Taxonomy" id="39496"/>
    <lineage>
        <taxon>Bacteria</taxon>
        <taxon>Bacillati</taxon>
        <taxon>Bacillota</taxon>
        <taxon>Clostridia</taxon>
        <taxon>Eubacteriales</taxon>
        <taxon>Eubacteriaceae</taxon>
        <taxon>Eubacterium</taxon>
    </lineage>
</organism>
<dbReference type="Proteomes" id="UP000283314">
    <property type="component" value="Unassembled WGS sequence"/>
</dbReference>
<keyword evidence="1" id="KW-0472">Membrane</keyword>
<comment type="caution">
    <text evidence="2">The sequence shown here is derived from an EMBL/GenBank/DDBJ whole genome shotgun (WGS) entry which is preliminary data.</text>
</comment>
<protein>
    <submittedName>
        <fullName evidence="2">Uncharacterized protein</fullName>
    </submittedName>
</protein>
<dbReference type="EMBL" id="QROT01000006">
    <property type="protein sequence ID" value="RHL44584.1"/>
    <property type="molecule type" value="Genomic_DNA"/>
</dbReference>
<dbReference type="RefSeq" id="WP_118379945.1">
    <property type="nucleotide sequence ID" value="NZ_CABJDQ010000006.1"/>
</dbReference>
<evidence type="ECO:0000313" key="3">
    <source>
        <dbReference type="Proteomes" id="UP000283314"/>
    </source>
</evidence>
<evidence type="ECO:0000256" key="1">
    <source>
        <dbReference type="SAM" id="Phobius"/>
    </source>
</evidence>
<sequence>MSKGEKCGKKLTQEQKIGGSIFLILLALIIFALGKNYYDGSYSTGYNQEQGVNEDVKNQIDGILASNGVFENESPSMANAYSDWSYLEVISGVYGGIGNCSVKIGNGDDGKYVVTLTGTGRDNPYTDYNKTMVMRIEVDIDSGTCRYVTDSDTYVKFIIMCQNQ</sequence>
<dbReference type="GeneID" id="66467317"/>
<evidence type="ECO:0000313" key="2">
    <source>
        <dbReference type="EMBL" id="RHL44584.1"/>
    </source>
</evidence>